<sequence>MIALGAKQKLEFIEGTVTIPDKGSDFYEQWKRCDFMVTSWILNSISRELVDGFIYTASARDLWLEITERFGECNGTMIYELRRKISLISQDNASASVYFTKLKGFWDELGSMETLPPCTCGASKAIDEINNRNRLMQFLMGLSDAYGTVRDQILGMDPLPSVNKAYSMVLKFESQKDILGNINGNTEPLALMNRTYKQYQGKQRGPGQKRGHCSYCDMDGHVREGCFKLIGYPEWFKTKIKNNGQPSKANRTIGHERKVVAAVEGTPHKRDTPLDMPNTSTQINDLNIMMNSLQQEVSKLMKEKDVLTVNTHQFYYSNEYHSDSDPAIFAGPND</sequence>
<dbReference type="Proteomes" id="UP000091857">
    <property type="component" value="Chromosome 4"/>
</dbReference>
<evidence type="ECO:0000313" key="1">
    <source>
        <dbReference type="EMBL" id="KAG8655435.1"/>
    </source>
</evidence>
<protein>
    <submittedName>
        <fullName evidence="1">Uncharacterized protein</fullName>
    </submittedName>
</protein>
<reference evidence="2" key="1">
    <citation type="journal article" date="2016" name="Nat. Biotechnol.">
        <title>Sequencing wild and cultivated cassava and related species reveals extensive interspecific hybridization and genetic diversity.</title>
        <authorList>
            <person name="Bredeson J.V."/>
            <person name="Lyons J.B."/>
            <person name="Prochnik S.E."/>
            <person name="Wu G.A."/>
            <person name="Ha C.M."/>
            <person name="Edsinger-Gonzales E."/>
            <person name="Grimwood J."/>
            <person name="Schmutz J."/>
            <person name="Rabbi I.Y."/>
            <person name="Egesi C."/>
            <person name="Nauluvula P."/>
            <person name="Lebot V."/>
            <person name="Ndunguru J."/>
            <person name="Mkamilo G."/>
            <person name="Bart R.S."/>
            <person name="Setter T.L."/>
            <person name="Gleadow R.M."/>
            <person name="Kulakow P."/>
            <person name="Ferguson M.E."/>
            <person name="Rounsley S."/>
            <person name="Rokhsar D.S."/>
        </authorList>
    </citation>
    <scope>NUCLEOTIDE SEQUENCE [LARGE SCALE GENOMIC DNA]</scope>
    <source>
        <strain evidence="2">cv. AM560-2</strain>
    </source>
</reference>
<keyword evidence="2" id="KW-1185">Reference proteome</keyword>
<proteinExistence type="predicted"/>
<evidence type="ECO:0000313" key="2">
    <source>
        <dbReference type="Proteomes" id="UP000091857"/>
    </source>
</evidence>
<dbReference type="EMBL" id="CM004390">
    <property type="protein sequence ID" value="KAG8655435.1"/>
    <property type="molecule type" value="Genomic_DNA"/>
</dbReference>
<name>A0ACB7HSE0_MANES</name>
<organism evidence="1 2">
    <name type="scientific">Manihot esculenta</name>
    <name type="common">Cassava</name>
    <name type="synonym">Jatropha manihot</name>
    <dbReference type="NCBI Taxonomy" id="3983"/>
    <lineage>
        <taxon>Eukaryota</taxon>
        <taxon>Viridiplantae</taxon>
        <taxon>Streptophyta</taxon>
        <taxon>Embryophyta</taxon>
        <taxon>Tracheophyta</taxon>
        <taxon>Spermatophyta</taxon>
        <taxon>Magnoliopsida</taxon>
        <taxon>eudicotyledons</taxon>
        <taxon>Gunneridae</taxon>
        <taxon>Pentapetalae</taxon>
        <taxon>rosids</taxon>
        <taxon>fabids</taxon>
        <taxon>Malpighiales</taxon>
        <taxon>Euphorbiaceae</taxon>
        <taxon>Crotonoideae</taxon>
        <taxon>Manihoteae</taxon>
        <taxon>Manihot</taxon>
    </lineage>
</organism>
<accession>A0ACB7HSE0</accession>
<comment type="caution">
    <text evidence="1">The sequence shown here is derived from an EMBL/GenBank/DDBJ whole genome shotgun (WGS) entry which is preliminary data.</text>
</comment>
<gene>
    <name evidence="1" type="ORF">MANES_04G047309v8</name>
</gene>